<dbReference type="GO" id="GO:0016758">
    <property type="term" value="F:hexosyltransferase activity"/>
    <property type="evidence" value="ECO:0007669"/>
    <property type="project" value="InterPro"/>
</dbReference>
<evidence type="ECO:0000313" key="13">
    <source>
        <dbReference type="Proteomes" id="UP000252040"/>
    </source>
</evidence>
<keyword evidence="3" id="KW-0328">Glycosyltransferase</keyword>
<feature type="compositionally biased region" description="Low complexity" evidence="12">
    <location>
        <begin position="175"/>
        <end position="189"/>
    </location>
</feature>
<dbReference type="KEGG" id="nasi:112413362"/>
<protein>
    <submittedName>
        <fullName evidence="14">Alpha-1,3-galactosyltransferase 2</fullName>
    </submittedName>
</protein>
<feature type="binding site" evidence="10">
    <location>
        <begin position="298"/>
        <end position="300"/>
    </location>
    <ligand>
        <name>UDP-N-acetyl-alpha-D-galactosamine</name>
        <dbReference type="ChEBI" id="CHEBI:67138"/>
    </ligand>
</feature>
<evidence type="ECO:0000256" key="4">
    <source>
        <dbReference type="ARBA" id="ARBA00022679"/>
    </source>
</evidence>
<keyword evidence="11" id="KW-0479">Metal-binding</keyword>
<dbReference type="InParanoid" id="A0A341D271"/>
<dbReference type="RefSeq" id="XP_024621073.1">
    <property type="nucleotide sequence ID" value="XM_024765305.1"/>
</dbReference>
<evidence type="ECO:0000256" key="7">
    <source>
        <dbReference type="ARBA" id="ARBA00022989"/>
    </source>
</evidence>
<dbReference type="InterPro" id="IPR005076">
    <property type="entry name" value="Glyco_trans_6"/>
</dbReference>
<evidence type="ECO:0000256" key="12">
    <source>
        <dbReference type="SAM" id="MobiDB-lite"/>
    </source>
</evidence>
<dbReference type="AlphaFoldDB" id="A0A341D271"/>
<name>A0A341D271_NEOAA</name>
<dbReference type="Gene3D" id="3.90.550.10">
    <property type="entry name" value="Spore Coat Polysaccharide Biosynthesis Protein SpsA, Chain A"/>
    <property type="match status" value="1"/>
</dbReference>
<dbReference type="Proteomes" id="UP000252040">
    <property type="component" value="Unplaced"/>
</dbReference>
<feature type="active site" description="Nucleophile" evidence="9">
    <location>
        <position position="484"/>
    </location>
</feature>
<dbReference type="GO" id="GO:0005794">
    <property type="term" value="C:Golgi apparatus"/>
    <property type="evidence" value="ECO:0007669"/>
    <property type="project" value="TreeGrafter"/>
</dbReference>
<feature type="region of interest" description="Disordered" evidence="12">
    <location>
        <begin position="173"/>
        <end position="193"/>
    </location>
</feature>
<dbReference type="GeneID" id="112413362"/>
<dbReference type="FunFam" id="3.90.550.10:FF:000022">
    <property type="entry name" value="Histo-blood group ABO system transferase"/>
    <property type="match status" value="1"/>
</dbReference>
<keyword evidence="5" id="KW-0812">Transmembrane</keyword>
<accession>A0A341D271</accession>
<organism evidence="13 14">
    <name type="scientific">Neophocaena asiaeorientalis asiaeorientalis</name>
    <name type="common">Yangtze finless porpoise</name>
    <name type="synonym">Neophocaena phocaenoides subsp. asiaeorientalis</name>
    <dbReference type="NCBI Taxonomy" id="1706337"/>
    <lineage>
        <taxon>Eukaryota</taxon>
        <taxon>Metazoa</taxon>
        <taxon>Chordata</taxon>
        <taxon>Craniata</taxon>
        <taxon>Vertebrata</taxon>
        <taxon>Euteleostomi</taxon>
        <taxon>Mammalia</taxon>
        <taxon>Eutheria</taxon>
        <taxon>Laurasiatheria</taxon>
        <taxon>Artiodactyla</taxon>
        <taxon>Whippomorpha</taxon>
        <taxon>Cetacea</taxon>
        <taxon>Odontoceti</taxon>
        <taxon>Phocoenidae</taxon>
        <taxon>Neophocaena</taxon>
    </lineage>
</organism>
<feature type="binding site" evidence="11">
    <location>
        <position position="392"/>
    </location>
    <ligand>
        <name>Mn(2+)</name>
        <dbReference type="ChEBI" id="CHEBI:29035"/>
    </ligand>
</feature>
<feature type="binding site" evidence="10">
    <location>
        <position position="303"/>
    </location>
    <ligand>
        <name>an alpha-L-fucosyl-(1-&gt;2)-beta-D-galactosyl derivative</name>
        <dbReference type="ChEBI" id="CHEBI:140327"/>
    </ligand>
</feature>
<feature type="binding site" evidence="11">
    <location>
        <position position="394"/>
    </location>
    <ligand>
        <name>Mn(2+)</name>
        <dbReference type="ChEBI" id="CHEBI:29035"/>
    </ligand>
</feature>
<dbReference type="InterPro" id="IPR029044">
    <property type="entry name" value="Nucleotide-diphossugar_trans"/>
</dbReference>
<comment type="similarity">
    <text evidence="2">Belongs to the glycosyltransferase 6 family.</text>
</comment>
<evidence type="ECO:0000256" key="5">
    <source>
        <dbReference type="ARBA" id="ARBA00022692"/>
    </source>
</evidence>
<dbReference type="Pfam" id="PF03414">
    <property type="entry name" value="Glyco_transf_6"/>
    <property type="match status" value="1"/>
</dbReference>
<evidence type="ECO:0000256" key="11">
    <source>
        <dbReference type="PIRSR" id="PIRSR605076-3"/>
    </source>
</evidence>
<keyword evidence="8" id="KW-0472">Membrane</keyword>
<gene>
    <name evidence="14" type="primary">A3GALT2</name>
</gene>
<comment type="cofactor">
    <cofactor evidence="11">
        <name>Mn(2+)</name>
        <dbReference type="ChEBI" id="CHEBI:29035"/>
    </cofactor>
    <text evidence="11">Binds 1 Mn(2+) ion per subunit.</text>
</comment>
<dbReference type="SUPFAM" id="SSF53448">
    <property type="entry name" value="Nucleotide-diphospho-sugar transferases"/>
    <property type="match status" value="1"/>
</dbReference>
<keyword evidence="4" id="KW-0808">Transferase</keyword>
<dbReference type="GO" id="GO:0005975">
    <property type="term" value="P:carbohydrate metabolic process"/>
    <property type="evidence" value="ECO:0007669"/>
    <property type="project" value="InterPro"/>
</dbReference>
<dbReference type="STRING" id="1706337.A0A341D271"/>
<keyword evidence="6" id="KW-0735">Signal-anchor</keyword>
<evidence type="ECO:0000313" key="14">
    <source>
        <dbReference type="RefSeq" id="XP_024621073.1"/>
    </source>
</evidence>
<keyword evidence="13" id="KW-1185">Reference proteome</keyword>
<evidence type="ECO:0000256" key="9">
    <source>
        <dbReference type="PIRSR" id="PIRSR605076-1"/>
    </source>
</evidence>
<dbReference type="GO" id="GO:0016020">
    <property type="term" value="C:membrane"/>
    <property type="evidence" value="ECO:0007669"/>
    <property type="project" value="UniProtKB-SubCell"/>
</dbReference>
<dbReference type="GO" id="GO:0031982">
    <property type="term" value="C:vesicle"/>
    <property type="evidence" value="ECO:0007669"/>
    <property type="project" value="TreeGrafter"/>
</dbReference>
<evidence type="ECO:0000256" key="8">
    <source>
        <dbReference type="ARBA" id="ARBA00023136"/>
    </source>
</evidence>
<sequence>MAGEEVLAPPRWLSGALLSVGGAERGYTVRAPNLSWVTSKGSRGTEEAAGGLGRAAPPRLPACLPWEPSGGALGTSKGRRAGVTTAEVKKAAFGLGSHASLPLELAGSGQAGRPTVARAARRVHTGPPLSLTGGQRRAQTEFVLMCVVEKGTKSPERGYGGFAGLTDTAKLPERATSTTTTPASTASSAHSVPCPSPTVSSGLEENLLIQFALGLLGLLLHGLPVVRHLGVLTPMGLCPLARMPLLRDNFTGPLHPWARPEVLTCTCWGAPIIWDGTFDPDVAQQEAVQNLTIGLTVFAVGRYLQKYLAHFLETAEQHFMVGRRVVYYVFTEGPAAVPRVRLGPDRRLREEREERVARWRRWQNVSMVRMRTLHAALGGRLGREARFLRSVDVDQHFSGTFGSEALAESVAQLLLWHYRWRRRLLPFERDARSAAALDPSEGDFCYQAAVFGGSVAALRQLTVYCARGLRRDRARGLEARWHDESHLNKSFWLQKPAKLLSPEFCWSSDVGRRAEIRRQLLWAPKEYALPRG</sequence>
<dbReference type="GO" id="GO:0046872">
    <property type="term" value="F:metal ion binding"/>
    <property type="evidence" value="ECO:0007669"/>
    <property type="project" value="UniProtKB-KW"/>
</dbReference>
<dbReference type="PANTHER" id="PTHR10462:SF33">
    <property type="entry name" value="ALPHA-1,3-GALACTOSYLTRANSFERASE 2"/>
    <property type="match status" value="1"/>
</dbReference>
<dbReference type="PANTHER" id="PTHR10462">
    <property type="entry name" value="GLYCOSYLTRANSFERASE-RELATED"/>
    <property type="match status" value="1"/>
</dbReference>
<dbReference type="CTD" id="127550"/>
<evidence type="ECO:0000256" key="6">
    <source>
        <dbReference type="ARBA" id="ARBA00022968"/>
    </source>
</evidence>
<evidence type="ECO:0000256" key="10">
    <source>
        <dbReference type="PIRSR" id="PIRSR605076-2"/>
    </source>
</evidence>
<evidence type="ECO:0000256" key="2">
    <source>
        <dbReference type="ARBA" id="ARBA00010413"/>
    </source>
</evidence>
<proteinExistence type="inferred from homology"/>
<comment type="subcellular location">
    <subcellularLocation>
        <location evidence="1">Membrane</location>
        <topology evidence="1">Single-pass type II membrane protein</topology>
    </subcellularLocation>
</comment>
<feature type="binding site" evidence="10">
    <location>
        <begin position="392"/>
        <end position="394"/>
    </location>
    <ligand>
        <name>UDP-N-acetyl-alpha-D-galactosamine</name>
        <dbReference type="ChEBI" id="CHEBI:67138"/>
    </ligand>
</feature>
<evidence type="ECO:0000256" key="1">
    <source>
        <dbReference type="ARBA" id="ARBA00004606"/>
    </source>
</evidence>
<keyword evidence="7" id="KW-1133">Transmembrane helix</keyword>
<evidence type="ECO:0000256" key="3">
    <source>
        <dbReference type="ARBA" id="ARBA00022676"/>
    </source>
</evidence>
<keyword evidence="11" id="KW-0464">Manganese</keyword>
<reference evidence="14" key="1">
    <citation type="submission" date="2025-08" db="UniProtKB">
        <authorList>
            <consortium name="RefSeq"/>
        </authorList>
    </citation>
    <scope>IDENTIFICATION</scope>
    <source>
        <tissue evidence="14">Meat</tissue>
    </source>
</reference>
<feature type="binding site" evidence="10">
    <location>
        <position position="484"/>
    </location>
    <ligand>
        <name>an alpha-L-fucosyl-(1-&gt;2)-beta-D-galactosyl derivative</name>
        <dbReference type="ChEBI" id="CHEBI:140327"/>
    </ligand>
</feature>